<dbReference type="Gene3D" id="1.25.40.10">
    <property type="entry name" value="Tetratricopeptide repeat domain"/>
    <property type="match status" value="2"/>
</dbReference>
<feature type="compositionally biased region" description="Basic and acidic residues" evidence="2">
    <location>
        <begin position="265"/>
        <end position="279"/>
    </location>
</feature>
<feature type="compositionally biased region" description="Low complexity" evidence="2">
    <location>
        <begin position="882"/>
        <end position="896"/>
    </location>
</feature>
<feature type="region of interest" description="Disordered" evidence="2">
    <location>
        <begin position="228"/>
        <end position="523"/>
    </location>
</feature>
<feature type="region of interest" description="Disordered" evidence="2">
    <location>
        <begin position="643"/>
        <end position="900"/>
    </location>
</feature>
<dbReference type="InterPro" id="IPR019734">
    <property type="entry name" value="TPR_rpt"/>
</dbReference>
<keyword evidence="1" id="KW-0802">TPR repeat</keyword>
<dbReference type="SUPFAM" id="SSF48452">
    <property type="entry name" value="TPR-like"/>
    <property type="match status" value="1"/>
</dbReference>
<feature type="compositionally biased region" description="Acidic residues" evidence="2">
    <location>
        <begin position="654"/>
        <end position="678"/>
    </location>
</feature>
<feature type="compositionally biased region" description="Basic and acidic residues" evidence="2">
    <location>
        <begin position="391"/>
        <end position="401"/>
    </location>
</feature>
<dbReference type="InterPro" id="IPR011990">
    <property type="entry name" value="TPR-like_helical_dom_sf"/>
</dbReference>
<dbReference type="RefSeq" id="WP_258285195.1">
    <property type="nucleotide sequence ID" value="NZ_UHJL01000001.1"/>
</dbReference>
<feature type="region of interest" description="Disordered" evidence="2">
    <location>
        <begin position="588"/>
        <end position="631"/>
    </location>
</feature>
<feature type="compositionally biased region" description="Basic and acidic residues" evidence="2">
    <location>
        <begin position="494"/>
        <end position="505"/>
    </location>
</feature>
<feature type="compositionally biased region" description="Acidic residues" evidence="2">
    <location>
        <begin position="609"/>
        <end position="623"/>
    </location>
</feature>
<feature type="compositionally biased region" description="Low complexity" evidence="2">
    <location>
        <begin position="320"/>
        <end position="330"/>
    </location>
</feature>
<name>A0A380RVY1_FIBSU</name>
<feature type="compositionally biased region" description="Acidic residues" evidence="2">
    <location>
        <begin position="860"/>
        <end position="881"/>
    </location>
</feature>
<dbReference type="PROSITE" id="PS50005">
    <property type="entry name" value="TPR"/>
    <property type="match status" value="2"/>
</dbReference>
<accession>A0A380RVY1</accession>
<dbReference type="AlphaFoldDB" id="A0A380RVY1"/>
<protein>
    <recommendedName>
        <fullName evidence="5">Tetratricopeptide repeat-containing protein</fullName>
    </recommendedName>
</protein>
<dbReference type="SMART" id="SM00028">
    <property type="entry name" value="TPR"/>
    <property type="match status" value="4"/>
</dbReference>
<evidence type="ECO:0000256" key="2">
    <source>
        <dbReference type="SAM" id="MobiDB-lite"/>
    </source>
</evidence>
<feature type="repeat" description="TPR" evidence="1">
    <location>
        <begin position="963"/>
        <end position="996"/>
    </location>
</feature>
<feature type="compositionally biased region" description="Low complexity" evidence="2">
    <location>
        <begin position="426"/>
        <end position="436"/>
    </location>
</feature>
<sequence>MAVSLDSLRKAVKKNKGRSQALAWLADMERAAGDYEAALKTVDAALAASPSDVPAMLVRAKILAGQQDFAGSITEYKKVLAKDPFCLSAHKRMGESYDKLGKEAERNACFRRVHDMDPLDPFWKDEYDVLPEEETLVPPVMDDSSFTMDVSDDTENAETGEDNIFANLAASLPNTDEEDNTSMEALRNSLNFASDEIAQNGDAAQDASFEGHALNSSEVSSAISDILGGDDDLEVVDSSEKNEPAAEEPATSSLFSHFSDEEEKIDAIEEPKSEDVTEEKSDDAEFSLDSLDEPLDADEKSTNVDDAFSSLLGDDELPEEAPAAEQSVEQSAEEQPAEQATEPVAENLGAPEEEPTDAENLAGMNNVPAMHMDFSDDEDVGVADDVFDLDEPAKAESKAEEAETNVDDAFSSLLGDDELPEEKDSASSTADATGDAEIATEEVAEPALETQSEEQADVEKPLEESVEDSFGSLFEKSADADFSLDSEAPAAEETAEKPLEESVEKPEEESAEDSFGSLFEKSADADFSLDNDAPAVDALEKAPEFVPNESAENVAPAEGLVPTSHMDFSDDEDIPKADDDFVLNLDEELPTESETPVAENVAETQVSESLEEPAEETLEEQPADIEKPAEEIAENVAEEVVEAPAESLENVATADDESAAEEVDGAFDALFGDDDEAPAEATAETPVENTAEETPVQEEPVVEESVADASAEETSVLEETVAESNVEEQPVEESPKDEDLAKEMGGAFASMFGEDDSMPTESAPVDAPASETTESVEEPLSQEATSAEFEEEAVKEDVEKSVDESFDSIFGADADDLPEEKSEVAEAPADASTSSVTENIEETTAPAEEPTSVFSAPIDSLEEPSDVTLEEPAAEQLEEPVAETAEPVAEEAPSAELDSIDSEVSNAFKGLFDEDDSLPESDEPNNNGVDYLMSGDSDDEVAASLVENADAPLSRGATDLNDSLNTRTLADIYMEQGVYDKALDIYTDLAKKNPDNEKIKSRLEEVKKLYREKFGEV</sequence>
<evidence type="ECO:0000256" key="1">
    <source>
        <dbReference type="PROSITE-ProRule" id="PRU00339"/>
    </source>
</evidence>
<evidence type="ECO:0000313" key="4">
    <source>
        <dbReference type="Proteomes" id="UP000255423"/>
    </source>
</evidence>
<evidence type="ECO:0000313" key="3">
    <source>
        <dbReference type="EMBL" id="SUQ19157.1"/>
    </source>
</evidence>
<feature type="compositionally biased region" description="Low complexity" evidence="2">
    <location>
        <begin position="337"/>
        <end position="346"/>
    </location>
</feature>
<proteinExistence type="predicted"/>
<feature type="compositionally biased region" description="Acidic residues" evidence="2">
    <location>
        <begin position="375"/>
        <end position="390"/>
    </location>
</feature>
<feature type="compositionally biased region" description="Acidic residues" evidence="2">
    <location>
        <begin position="228"/>
        <end position="237"/>
    </location>
</feature>
<gene>
    <name evidence="3" type="ORF">SAMN05661053_0384</name>
</gene>
<feature type="compositionally biased region" description="Acidic residues" evidence="2">
    <location>
        <begin position="280"/>
        <end position="296"/>
    </location>
</feature>
<feature type="compositionally biased region" description="Basic and acidic residues" evidence="2">
    <location>
        <begin position="733"/>
        <end position="742"/>
    </location>
</feature>
<dbReference type="Pfam" id="PF13428">
    <property type="entry name" value="TPR_14"/>
    <property type="match status" value="1"/>
</dbReference>
<feature type="compositionally biased region" description="Low complexity" evidence="2">
    <location>
        <begin position="679"/>
        <end position="699"/>
    </location>
</feature>
<organism evidence="3 4">
    <name type="scientific">Fibrobacter succinogenes</name>
    <name type="common">Bacteroides succinogenes</name>
    <dbReference type="NCBI Taxonomy" id="833"/>
    <lineage>
        <taxon>Bacteria</taxon>
        <taxon>Pseudomonadati</taxon>
        <taxon>Fibrobacterota</taxon>
        <taxon>Fibrobacteria</taxon>
        <taxon>Fibrobacterales</taxon>
        <taxon>Fibrobacteraceae</taxon>
        <taxon>Fibrobacter</taxon>
    </lineage>
</organism>
<dbReference type="EMBL" id="UHJL01000001">
    <property type="protein sequence ID" value="SUQ19157.1"/>
    <property type="molecule type" value="Genomic_DNA"/>
</dbReference>
<dbReference type="Proteomes" id="UP000255423">
    <property type="component" value="Unassembled WGS sequence"/>
</dbReference>
<feature type="repeat" description="TPR" evidence="1">
    <location>
        <begin position="19"/>
        <end position="52"/>
    </location>
</feature>
<feature type="compositionally biased region" description="Low complexity" evidence="2">
    <location>
        <begin position="842"/>
        <end position="851"/>
    </location>
</feature>
<reference evidence="3 4" key="1">
    <citation type="submission" date="2017-08" db="EMBL/GenBank/DDBJ databases">
        <authorList>
            <person name="de Groot N.N."/>
        </authorList>
    </citation>
    <scope>NUCLEOTIDE SEQUENCE [LARGE SCALE GENOMIC DNA]</scope>
    <source>
        <strain evidence="3 4">HM2</strain>
    </source>
</reference>
<evidence type="ECO:0008006" key="5">
    <source>
        <dbReference type="Google" id="ProtNLM"/>
    </source>
</evidence>